<evidence type="ECO:0000256" key="1">
    <source>
        <dbReference type="ARBA" id="ARBA00022737"/>
    </source>
</evidence>
<dbReference type="OrthoDB" id="312720at2759"/>
<dbReference type="STRING" id="1169540.A0A0G4GAF8"/>
<dbReference type="VEuPathDB" id="CryptoDB:Vbra_9770"/>
<feature type="region of interest" description="Disordered" evidence="2">
    <location>
        <begin position="1"/>
        <end position="28"/>
    </location>
</feature>
<dbReference type="PhylomeDB" id="A0A0G4GAF8"/>
<dbReference type="InterPro" id="IPR003409">
    <property type="entry name" value="MORN"/>
</dbReference>
<reference evidence="3 4" key="1">
    <citation type="submission" date="2014-11" db="EMBL/GenBank/DDBJ databases">
        <authorList>
            <person name="Zhu J."/>
            <person name="Qi W."/>
            <person name="Song R."/>
        </authorList>
    </citation>
    <scope>NUCLEOTIDE SEQUENCE [LARGE SCALE GENOMIC DNA]</scope>
</reference>
<name>A0A0G4GAF8_VITBC</name>
<proteinExistence type="predicted"/>
<keyword evidence="1" id="KW-0677">Repeat</keyword>
<dbReference type="Gene3D" id="2.20.110.10">
    <property type="entry name" value="Histone H3 K4-specific methyltransferase SET7/9 N-terminal domain"/>
    <property type="match status" value="2"/>
</dbReference>
<dbReference type="SMART" id="SM00698">
    <property type="entry name" value="MORN"/>
    <property type="match status" value="4"/>
</dbReference>
<evidence type="ECO:0000313" key="4">
    <source>
        <dbReference type="Proteomes" id="UP000041254"/>
    </source>
</evidence>
<dbReference type="PANTHER" id="PTHR23084:SF263">
    <property type="entry name" value="MORN REPEAT-CONTAINING PROTEIN 1"/>
    <property type="match status" value="1"/>
</dbReference>
<dbReference type="Proteomes" id="UP000041254">
    <property type="component" value="Unassembled WGS sequence"/>
</dbReference>
<evidence type="ECO:0000256" key="2">
    <source>
        <dbReference type="SAM" id="MobiDB-lite"/>
    </source>
</evidence>
<feature type="compositionally biased region" description="Low complexity" evidence="2">
    <location>
        <begin position="10"/>
        <end position="23"/>
    </location>
</feature>
<accession>A0A0G4GAF8</accession>
<feature type="region of interest" description="Disordered" evidence="2">
    <location>
        <begin position="218"/>
        <end position="284"/>
    </location>
</feature>
<keyword evidence="4" id="KW-1185">Reference proteome</keyword>
<gene>
    <name evidence="3" type="ORF">Vbra_9770</name>
</gene>
<dbReference type="AlphaFoldDB" id="A0A0G4GAF8"/>
<evidence type="ECO:0000313" key="3">
    <source>
        <dbReference type="EMBL" id="CEM25703.1"/>
    </source>
</evidence>
<organism evidence="3 4">
    <name type="scientific">Vitrella brassicaformis (strain CCMP3155)</name>
    <dbReference type="NCBI Taxonomy" id="1169540"/>
    <lineage>
        <taxon>Eukaryota</taxon>
        <taxon>Sar</taxon>
        <taxon>Alveolata</taxon>
        <taxon>Colpodellida</taxon>
        <taxon>Vitrellaceae</taxon>
        <taxon>Vitrella</taxon>
    </lineage>
</organism>
<dbReference type="InParanoid" id="A0A0G4GAF8"/>
<protein>
    <recommendedName>
        <fullName evidence="5">MORN repeat-containing protein</fullName>
    </recommendedName>
</protein>
<dbReference type="PANTHER" id="PTHR23084">
    <property type="entry name" value="PHOSPHATIDYLINOSITOL-4-PHOSPHATE 5-KINASE RELATED"/>
    <property type="match status" value="1"/>
</dbReference>
<dbReference type="Pfam" id="PF02493">
    <property type="entry name" value="MORN"/>
    <property type="match status" value="4"/>
</dbReference>
<dbReference type="SUPFAM" id="SSF82185">
    <property type="entry name" value="Histone H3 K4-specific methyltransferase SET7/9 N-terminal domain"/>
    <property type="match status" value="1"/>
</dbReference>
<dbReference type="EMBL" id="CDMY01000603">
    <property type="protein sequence ID" value="CEM25703.1"/>
    <property type="molecule type" value="Genomic_DNA"/>
</dbReference>
<sequence>MKSIATESTAGSSPPGSAQSGPGIDHGVRESFPRFLTCPWGGSGATAWSSVTSLCRWCWDKDGGPHGKKSKIDPEVDVSGSSHKTLNLETACTVNESVNSWEQTVLYEDGRRYKGQWKDGKRHGTGEETSPSGDFSYYGNFSQDRYEGWGRMEWSNGARYCGQFHNNLKHGYGVEQYPNDDVYQGNFVNGRIEGEGTYIRRDGTIVKGLFRDGRLIASHPPSPTHAAEVRQDSALSTPDEATEHQPFSNALFAGTPTTTTSSKDNKPPHKRAGAEAGKVTNAYI</sequence>
<evidence type="ECO:0008006" key="5">
    <source>
        <dbReference type="Google" id="ProtNLM"/>
    </source>
</evidence>